<gene>
    <name evidence="1" type="ORF">PCON_07570</name>
</gene>
<sequence length="146" mass="16510">MNDFSNTVLYRLRNATWRDAPLGQPFVERFKTSLKDSCNKNQRLRGSRAINGTESKKRCYSAGIFWLGSSVFARSQLRKRKSEAKIDEVFEMTDTKIDRSTYVIPRGLTIIQTGLDPVGVVESLIATLQFNPPSEDPIPSLDDNHA</sequence>
<evidence type="ECO:0000313" key="2">
    <source>
        <dbReference type="Proteomes" id="UP000018144"/>
    </source>
</evidence>
<keyword evidence="2" id="KW-1185">Reference proteome</keyword>
<dbReference type="EMBL" id="HF935386">
    <property type="protein sequence ID" value="CCX07981.1"/>
    <property type="molecule type" value="Genomic_DNA"/>
</dbReference>
<dbReference type="AlphaFoldDB" id="U4L6C2"/>
<proteinExistence type="predicted"/>
<dbReference type="Proteomes" id="UP000018144">
    <property type="component" value="Unassembled WGS sequence"/>
</dbReference>
<accession>U4L6C2</accession>
<organism evidence="1 2">
    <name type="scientific">Pyronema omphalodes (strain CBS 100304)</name>
    <name type="common">Pyronema confluens</name>
    <dbReference type="NCBI Taxonomy" id="1076935"/>
    <lineage>
        <taxon>Eukaryota</taxon>
        <taxon>Fungi</taxon>
        <taxon>Dikarya</taxon>
        <taxon>Ascomycota</taxon>
        <taxon>Pezizomycotina</taxon>
        <taxon>Pezizomycetes</taxon>
        <taxon>Pezizales</taxon>
        <taxon>Pyronemataceae</taxon>
        <taxon>Pyronema</taxon>
    </lineage>
</organism>
<name>U4L6C2_PYROM</name>
<protein>
    <submittedName>
        <fullName evidence="1">Uncharacterized protein</fullName>
    </submittedName>
</protein>
<reference evidence="1 2" key="1">
    <citation type="journal article" date="2013" name="PLoS Genet.">
        <title>The genome and development-dependent transcriptomes of Pyronema confluens: a window into fungal evolution.</title>
        <authorList>
            <person name="Traeger S."/>
            <person name="Altegoer F."/>
            <person name="Freitag M."/>
            <person name="Gabaldon T."/>
            <person name="Kempken F."/>
            <person name="Kumar A."/>
            <person name="Marcet-Houben M."/>
            <person name="Poggeler S."/>
            <person name="Stajich J.E."/>
            <person name="Nowrousian M."/>
        </authorList>
    </citation>
    <scope>NUCLEOTIDE SEQUENCE [LARGE SCALE GENOMIC DNA]</scope>
    <source>
        <strain evidence="2">CBS 100304</strain>
        <tissue evidence="1">Vegetative mycelium</tissue>
    </source>
</reference>
<evidence type="ECO:0000313" key="1">
    <source>
        <dbReference type="EMBL" id="CCX07981.1"/>
    </source>
</evidence>